<dbReference type="PROSITE" id="PS50878">
    <property type="entry name" value="RT_POL"/>
    <property type="match status" value="1"/>
</dbReference>
<keyword evidence="11" id="KW-0862">Zinc</keyword>
<feature type="compositionally biased region" description="Acidic residues" evidence="12">
    <location>
        <begin position="1181"/>
        <end position="1191"/>
    </location>
</feature>
<keyword evidence="9" id="KW-0695">RNA-directed DNA polymerase</keyword>
<dbReference type="GO" id="GO:0003723">
    <property type="term" value="F:RNA binding"/>
    <property type="evidence" value="ECO:0007669"/>
    <property type="project" value="UniProtKB-KW"/>
</dbReference>
<evidence type="ECO:0000256" key="6">
    <source>
        <dbReference type="ARBA" id="ARBA00022842"/>
    </source>
</evidence>
<dbReference type="InterPro" id="IPR000477">
    <property type="entry name" value="RT_dom"/>
</dbReference>
<accession>A0A8S3RBR0</accession>
<dbReference type="InterPro" id="IPR005162">
    <property type="entry name" value="Retrotrans_gag_dom"/>
</dbReference>
<evidence type="ECO:0008006" key="18">
    <source>
        <dbReference type="Google" id="ProtNLM"/>
    </source>
</evidence>
<dbReference type="PROSITE" id="PS50158">
    <property type="entry name" value="ZF_CCHC"/>
    <property type="match status" value="1"/>
</dbReference>
<comment type="caution">
    <text evidence="16">The sequence shown here is derived from an EMBL/GenBank/DDBJ whole genome shotgun (WGS) entry which is preliminary data.</text>
</comment>
<evidence type="ECO:0000313" key="16">
    <source>
        <dbReference type="EMBL" id="CAG2205995.1"/>
    </source>
</evidence>
<keyword evidence="1" id="KW-0808">Transferase</keyword>
<dbReference type="FunFam" id="3.30.70.270:FF:000020">
    <property type="entry name" value="Transposon Tf2-6 polyprotein-like Protein"/>
    <property type="match status" value="1"/>
</dbReference>
<dbReference type="Pfam" id="PF03732">
    <property type="entry name" value="Retrotrans_gag"/>
    <property type="match status" value="1"/>
</dbReference>
<dbReference type="InterPro" id="IPR041577">
    <property type="entry name" value="RT_RNaseH_2"/>
</dbReference>
<feature type="domain" description="Integrase catalytic" evidence="15">
    <location>
        <begin position="1222"/>
        <end position="1379"/>
    </location>
</feature>
<dbReference type="PROSITE" id="PS00141">
    <property type="entry name" value="ASP_PROTEASE"/>
    <property type="match status" value="1"/>
</dbReference>
<dbReference type="Pfam" id="PF00078">
    <property type="entry name" value="RVT_1"/>
    <property type="match status" value="1"/>
</dbReference>
<dbReference type="InterPro" id="IPR021109">
    <property type="entry name" value="Peptidase_aspartic_dom_sf"/>
</dbReference>
<evidence type="ECO:0000256" key="7">
    <source>
        <dbReference type="ARBA" id="ARBA00022884"/>
    </source>
</evidence>
<keyword evidence="5" id="KW-0378">Hydrolase</keyword>
<keyword evidence="7" id="KW-0694">RNA-binding</keyword>
<dbReference type="InterPro" id="IPR043502">
    <property type="entry name" value="DNA/RNA_pol_sf"/>
</dbReference>
<dbReference type="EMBL" id="CAJPWZ010001036">
    <property type="protein sequence ID" value="CAG2205995.1"/>
    <property type="molecule type" value="Genomic_DNA"/>
</dbReference>
<feature type="compositionally biased region" description="Polar residues" evidence="12">
    <location>
        <begin position="331"/>
        <end position="340"/>
    </location>
</feature>
<dbReference type="GO" id="GO:0003964">
    <property type="term" value="F:RNA-directed DNA polymerase activity"/>
    <property type="evidence" value="ECO:0007669"/>
    <property type="project" value="UniProtKB-KW"/>
</dbReference>
<dbReference type="GO" id="GO:0015074">
    <property type="term" value="P:DNA integration"/>
    <property type="evidence" value="ECO:0007669"/>
    <property type="project" value="UniProtKB-KW"/>
</dbReference>
<dbReference type="SUPFAM" id="SSF53098">
    <property type="entry name" value="Ribonuclease H-like"/>
    <property type="match status" value="1"/>
</dbReference>
<evidence type="ECO:0000256" key="8">
    <source>
        <dbReference type="ARBA" id="ARBA00022908"/>
    </source>
</evidence>
<dbReference type="SUPFAM" id="SSF50630">
    <property type="entry name" value="Acid proteases"/>
    <property type="match status" value="1"/>
</dbReference>
<feature type="compositionally biased region" description="Polar residues" evidence="12">
    <location>
        <begin position="312"/>
        <end position="323"/>
    </location>
</feature>
<evidence type="ECO:0000313" key="17">
    <source>
        <dbReference type="Proteomes" id="UP000683360"/>
    </source>
</evidence>
<feature type="region of interest" description="Disordered" evidence="12">
    <location>
        <begin position="312"/>
        <end position="345"/>
    </location>
</feature>
<keyword evidence="2" id="KW-0548">Nucleotidyltransferase</keyword>
<evidence type="ECO:0000256" key="1">
    <source>
        <dbReference type="ARBA" id="ARBA00022679"/>
    </source>
</evidence>
<dbReference type="InterPro" id="IPR001878">
    <property type="entry name" value="Znf_CCHC"/>
</dbReference>
<feature type="compositionally biased region" description="Basic and acidic residues" evidence="12">
    <location>
        <begin position="1531"/>
        <end position="1540"/>
    </location>
</feature>
<dbReference type="Gene3D" id="3.30.420.10">
    <property type="entry name" value="Ribonuclease H-like superfamily/Ribonuclease H"/>
    <property type="match status" value="1"/>
</dbReference>
<organism evidence="16 17">
    <name type="scientific">Mytilus edulis</name>
    <name type="common">Blue mussel</name>
    <dbReference type="NCBI Taxonomy" id="6550"/>
    <lineage>
        <taxon>Eukaryota</taxon>
        <taxon>Metazoa</taxon>
        <taxon>Spiralia</taxon>
        <taxon>Lophotrochozoa</taxon>
        <taxon>Mollusca</taxon>
        <taxon>Bivalvia</taxon>
        <taxon>Autobranchia</taxon>
        <taxon>Pteriomorphia</taxon>
        <taxon>Mytilida</taxon>
        <taxon>Mytiloidea</taxon>
        <taxon>Mytilidae</taxon>
        <taxon>Mytilinae</taxon>
        <taxon>Mytilus</taxon>
    </lineage>
</organism>
<dbReference type="GO" id="GO:0008270">
    <property type="term" value="F:zinc ion binding"/>
    <property type="evidence" value="ECO:0007669"/>
    <property type="project" value="UniProtKB-KW"/>
</dbReference>
<dbReference type="OrthoDB" id="9893755at2759"/>
<feature type="region of interest" description="Disordered" evidence="12">
    <location>
        <begin position="1509"/>
        <end position="1558"/>
    </location>
</feature>
<keyword evidence="6" id="KW-0460">Magnesium</keyword>
<evidence type="ECO:0000256" key="5">
    <source>
        <dbReference type="ARBA" id="ARBA00022801"/>
    </source>
</evidence>
<dbReference type="GO" id="GO:0006508">
    <property type="term" value="P:proteolysis"/>
    <property type="evidence" value="ECO:0007669"/>
    <property type="project" value="InterPro"/>
</dbReference>
<dbReference type="CDD" id="cd09274">
    <property type="entry name" value="RNase_HI_RT_Ty3"/>
    <property type="match status" value="1"/>
</dbReference>
<keyword evidence="4" id="KW-0255">Endonuclease</keyword>
<dbReference type="Proteomes" id="UP000683360">
    <property type="component" value="Unassembled WGS sequence"/>
</dbReference>
<evidence type="ECO:0000256" key="4">
    <source>
        <dbReference type="ARBA" id="ARBA00022759"/>
    </source>
</evidence>
<dbReference type="GO" id="GO:0004519">
    <property type="term" value="F:endonuclease activity"/>
    <property type="evidence" value="ECO:0007669"/>
    <property type="project" value="UniProtKB-KW"/>
</dbReference>
<sequence length="1635" mass="186113">MSKSVTFEEDKINPNISESSIEHMYKEHSNDLSQSRYLLSDSFISKQAIQEDEFKSLPTPTRSFDNITNIPKSTPRTDISHLPFTRSTTSLMSSSYSPASIPMEKIVKCREFSGYPQENAAKFMAEFESYSTLYDLLDSKRKIAAFHLHLKGPALTWFNNVSKTTKSDWTLLLALFKRHYMDFAGQSSTMLMTNEIFQNIRLSSGQAIEDFYCNLVEKAQILSKPEHEVLSKFINGLPDKMAFFVRAGNPTTLQAALTSSKMAEACGYRTEAISTQAIKNETKVFTDSKTEMDDLKDQIKTLTSMVANITVKTNDNQANTQRPNYRRQDYRQASNYPPRQQDSRECYGCRGQGHIHRDCNWTKTGPPNQSATFGKWLKPEGQARSFGQNLVSASIHKNNGTSFVHLQVSFEDITIAALVDTGSSINVISQTLYNTLPNKSKLSFEQFPSEVRLADNTKVKVFGLAKILVTCNNEQHAIEVYILPFTSHPLILGTNYLHSNNIILDFSNFSANFKSVKVQTHKKLTIPPNSECIVWGHVPTYVLPGLNGVCSNHKFILEKGLMVAKSLVTVSYNHKVPVKVLNATALSIVIPKDRTIAEFLSLNSDYSYVPIDQSCPVVQNIDIVNSCVTPDLNDCSESCSNEHIEKVKDQFTLSDHLSESQQTELASLLYKNIDLFVTDDNPNLGYTKLIEHTIHLKPDASGKHQKPYRLPPYKREILRHHLDKLLKQGIISPVSETEDLPITSPIVLVTKRSKSSDQHAPQNFRFCCDFRYLNSQTQEFKYTIPNLQELTESFSEMTPNYITSIDLSSGFFQMGITPESSRYTAFNTCFGTYKFLRLPMGLKTSPNTFQLLMDRVLHGLKFKSCLCYLDDVLICSETFDQHMSDLSEVLGRFRDAGLKLGPKKYGILPPADRVQAIQEYPAPRNVKELRRLIGLFNWFKKFIPNFSATISSLTRLLQKNQTFKWGKEQDTAFNDLKYRLVNSEMLSFPQFNMQFRLSVDTSSRGIGYMLYQLDPEDKTCKPRIIRFGSKNLSRWQQSYGPTKLELLGMVVSILDCSDYLRGNQFIVECDHQALKPLYQKQFKGAIYERWLSILQQFNFEIVYKKAEQMEVPDALSRCENHHAEVVESPVEDDPYFPFVPDKIGHITLPNGQNFANLFQNNLEAVQAIHVSTEEQQSENSDPYDADTDEPQDGNKQYKKKRQRILQESSKSDTDIVVVAFPTPSEPFEVWQIDLCGPFPKSVNGNTYAFTAVDMFSKFIFAHPLRNNDALTVCEVIYRMFTQFGVCKTLVSDRGSEFVNQCTAGLCKLLEVTQEFTPAFAHHCLGACERQHRTLNERLTAHVLKDKLWETEINSVTFSMNSSVNSSIDFSPFEIVFGKRPKFPVFGAHFNLNDFHPNMQNYFSELTDRLKTVWEMVVKNAQYSGEKMEENANIKLNELKVSIGDYVYLQRTLTGQGRKFQPLYDGPFVVNSIPSPHLIKLRDPSGKRKLKSPVHINRVKLAHIRAPDPQNYLVQVPQQNPVSTSSDSNSESSEHEIRTEQDIQLQNDNPTPLRRTSRVVQKPIRYRDENFLSELSSCDGAHEKIKRILAKKPHGSSFLYLVQLIGEPAQNAKWKPLSELPPKAQELIIARPPPLV</sequence>
<keyword evidence="17" id="KW-1185">Reference proteome</keyword>
<evidence type="ECO:0000259" key="15">
    <source>
        <dbReference type="PROSITE" id="PS50994"/>
    </source>
</evidence>
<keyword evidence="8" id="KW-0229">DNA integration</keyword>
<keyword evidence="11" id="KW-0479">Metal-binding</keyword>
<evidence type="ECO:0000256" key="3">
    <source>
        <dbReference type="ARBA" id="ARBA00022722"/>
    </source>
</evidence>
<gene>
    <name evidence="16" type="ORF">MEDL_20297</name>
</gene>
<dbReference type="CDD" id="cd00303">
    <property type="entry name" value="retropepsin_like"/>
    <property type="match status" value="1"/>
</dbReference>
<evidence type="ECO:0000256" key="10">
    <source>
        <dbReference type="ARBA" id="ARBA00023268"/>
    </source>
</evidence>
<evidence type="ECO:0000259" key="14">
    <source>
        <dbReference type="PROSITE" id="PS50878"/>
    </source>
</evidence>
<dbReference type="PANTHER" id="PTHR37984:SF5">
    <property type="entry name" value="PROTEIN NYNRIN-LIKE"/>
    <property type="match status" value="1"/>
</dbReference>
<dbReference type="InterPro" id="IPR050951">
    <property type="entry name" value="Retrovirus_Pol_polyprotein"/>
</dbReference>
<dbReference type="Gene3D" id="2.40.70.10">
    <property type="entry name" value="Acid Proteases"/>
    <property type="match status" value="1"/>
</dbReference>
<keyword evidence="3" id="KW-0540">Nuclease</keyword>
<feature type="domain" description="Reverse transcriptase" evidence="14">
    <location>
        <begin position="730"/>
        <end position="937"/>
    </location>
</feature>
<feature type="region of interest" description="Disordered" evidence="12">
    <location>
        <begin position="1172"/>
        <end position="1207"/>
    </location>
</feature>
<evidence type="ECO:0000256" key="9">
    <source>
        <dbReference type="ARBA" id="ARBA00022918"/>
    </source>
</evidence>
<proteinExistence type="predicted"/>
<evidence type="ECO:0000256" key="2">
    <source>
        <dbReference type="ARBA" id="ARBA00022695"/>
    </source>
</evidence>
<dbReference type="InterPro" id="IPR012337">
    <property type="entry name" value="RNaseH-like_sf"/>
</dbReference>
<reference evidence="16" key="1">
    <citation type="submission" date="2021-03" db="EMBL/GenBank/DDBJ databases">
        <authorList>
            <person name="Bekaert M."/>
        </authorList>
    </citation>
    <scope>NUCLEOTIDE SEQUENCE</scope>
</reference>
<dbReference type="SUPFAM" id="SSF56672">
    <property type="entry name" value="DNA/RNA polymerases"/>
    <property type="match status" value="1"/>
</dbReference>
<dbReference type="PROSITE" id="PS50994">
    <property type="entry name" value="INTEGRASE"/>
    <property type="match status" value="1"/>
</dbReference>
<protein>
    <recommendedName>
        <fullName evidence="18">Reverse transcriptase</fullName>
    </recommendedName>
</protein>
<dbReference type="Pfam" id="PF00665">
    <property type="entry name" value="rve"/>
    <property type="match status" value="1"/>
</dbReference>
<evidence type="ECO:0000256" key="12">
    <source>
        <dbReference type="SAM" id="MobiDB-lite"/>
    </source>
</evidence>
<keyword evidence="10" id="KW-0511">Multifunctional enzyme</keyword>
<feature type="domain" description="CCHC-type" evidence="13">
    <location>
        <begin position="346"/>
        <end position="359"/>
    </location>
</feature>
<dbReference type="GO" id="GO:0004190">
    <property type="term" value="F:aspartic-type endopeptidase activity"/>
    <property type="evidence" value="ECO:0007669"/>
    <property type="project" value="InterPro"/>
</dbReference>
<name>A0A8S3RBR0_MYTED</name>
<dbReference type="InterPro" id="IPR001969">
    <property type="entry name" value="Aspartic_peptidase_AS"/>
</dbReference>
<dbReference type="Gene3D" id="3.30.70.270">
    <property type="match status" value="2"/>
</dbReference>
<evidence type="ECO:0000256" key="11">
    <source>
        <dbReference type="PROSITE-ProRule" id="PRU00047"/>
    </source>
</evidence>
<dbReference type="CDD" id="cd01647">
    <property type="entry name" value="RT_LTR"/>
    <property type="match status" value="1"/>
</dbReference>
<keyword evidence="11" id="KW-0863">Zinc-finger</keyword>
<dbReference type="PANTHER" id="PTHR37984">
    <property type="entry name" value="PROTEIN CBG26694"/>
    <property type="match status" value="1"/>
</dbReference>
<dbReference type="Pfam" id="PF17919">
    <property type="entry name" value="RT_RNaseH_2"/>
    <property type="match status" value="1"/>
</dbReference>
<evidence type="ECO:0000259" key="13">
    <source>
        <dbReference type="PROSITE" id="PS50158"/>
    </source>
</evidence>
<dbReference type="InterPro" id="IPR043128">
    <property type="entry name" value="Rev_trsase/Diguanyl_cyclase"/>
</dbReference>
<dbReference type="Gene3D" id="3.10.10.10">
    <property type="entry name" value="HIV Type 1 Reverse Transcriptase, subunit A, domain 1"/>
    <property type="match status" value="1"/>
</dbReference>
<dbReference type="InterPro" id="IPR001584">
    <property type="entry name" value="Integrase_cat-core"/>
</dbReference>
<feature type="compositionally biased region" description="Polar residues" evidence="12">
    <location>
        <begin position="1511"/>
        <end position="1521"/>
    </location>
</feature>
<dbReference type="InterPro" id="IPR036397">
    <property type="entry name" value="RNaseH_sf"/>
</dbReference>